<comment type="caution">
    <text evidence="2">The sequence shown here is derived from an EMBL/GenBank/DDBJ whole genome shotgun (WGS) entry which is preliminary data.</text>
</comment>
<sequence length="156" mass="17227">MKRKNKMDYKSMQNEVESLRMKLQHVDTRSAQVDHLLAVIGTYKEKEVAGTVAIQLDSHAKKLSALQRTCLSQRDKVQSSLIKLAAANEELAAANEELAAANEKVAAANENLADVKEKLAGAKEKLKIIEMIQLGEQPDDIQDVIDDPPNPDQPIL</sequence>
<evidence type="ECO:0000256" key="1">
    <source>
        <dbReference type="SAM" id="Coils"/>
    </source>
</evidence>
<dbReference type="Proteomes" id="UP000604825">
    <property type="component" value="Unassembled WGS sequence"/>
</dbReference>
<protein>
    <submittedName>
        <fullName evidence="2">Uncharacterized protein</fullName>
    </submittedName>
</protein>
<reference evidence="2" key="1">
    <citation type="submission" date="2020-10" db="EMBL/GenBank/DDBJ databases">
        <authorList>
            <person name="Han B."/>
            <person name="Lu T."/>
            <person name="Zhao Q."/>
            <person name="Huang X."/>
            <person name="Zhao Y."/>
        </authorList>
    </citation>
    <scope>NUCLEOTIDE SEQUENCE</scope>
</reference>
<dbReference type="AlphaFoldDB" id="A0A811RUZ4"/>
<keyword evidence="3" id="KW-1185">Reference proteome</keyword>
<dbReference type="EMBL" id="CAJGYO010000017">
    <property type="protein sequence ID" value="CAD6332763.1"/>
    <property type="molecule type" value="Genomic_DNA"/>
</dbReference>
<gene>
    <name evidence="2" type="ORF">NCGR_LOCUS56861</name>
</gene>
<keyword evidence="1" id="KW-0175">Coiled coil</keyword>
<name>A0A811RUZ4_9POAL</name>
<proteinExistence type="predicted"/>
<dbReference type="Gene3D" id="1.10.287.2610">
    <property type="match status" value="1"/>
</dbReference>
<accession>A0A811RUZ4</accession>
<evidence type="ECO:0000313" key="2">
    <source>
        <dbReference type="EMBL" id="CAD6332763.1"/>
    </source>
</evidence>
<evidence type="ECO:0000313" key="3">
    <source>
        <dbReference type="Proteomes" id="UP000604825"/>
    </source>
</evidence>
<organism evidence="2 3">
    <name type="scientific">Miscanthus lutarioriparius</name>
    <dbReference type="NCBI Taxonomy" id="422564"/>
    <lineage>
        <taxon>Eukaryota</taxon>
        <taxon>Viridiplantae</taxon>
        <taxon>Streptophyta</taxon>
        <taxon>Embryophyta</taxon>
        <taxon>Tracheophyta</taxon>
        <taxon>Spermatophyta</taxon>
        <taxon>Magnoliopsida</taxon>
        <taxon>Liliopsida</taxon>
        <taxon>Poales</taxon>
        <taxon>Poaceae</taxon>
        <taxon>PACMAD clade</taxon>
        <taxon>Panicoideae</taxon>
        <taxon>Andropogonodae</taxon>
        <taxon>Andropogoneae</taxon>
        <taxon>Saccharinae</taxon>
        <taxon>Miscanthus</taxon>
    </lineage>
</organism>
<feature type="coiled-coil region" evidence="1">
    <location>
        <begin position="77"/>
        <end position="132"/>
    </location>
</feature>